<dbReference type="Gene3D" id="3.10.590.10">
    <property type="entry name" value="ph1033 like domains"/>
    <property type="match status" value="1"/>
</dbReference>
<dbReference type="EMBL" id="BAAAQX010000020">
    <property type="protein sequence ID" value="GAA2211426.1"/>
    <property type="molecule type" value="Genomic_DNA"/>
</dbReference>
<protein>
    <recommendedName>
        <fullName evidence="3">EVE domain-containing protein</fullName>
    </recommendedName>
</protein>
<sequence>MQAETTHYLLILSDSRAIAWVIAQQRMAFPSPIRAEVSSLKLGDELFIYTTRGAFGNPTRDRGRVVGRAIARTSAQHVESPIQIANREFGSACDIDIHQLSPWGRGVELAPLVERLDAFPVPTAWSWNLRRPLMLLPYRDASILRTELSRSAVSVEEAAPTYAEYANRR</sequence>
<gene>
    <name evidence="1" type="ORF">GCM10009850_068850</name>
</gene>
<evidence type="ECO:0000313" key="2">
    <source>
        <dbReference type="Proteomes" id="UP001499843"/>
    </source>
</evidence>
<evidence type="ECO:0000313" key="1">
    <source>
        <dbReference type="EMBL" id="GAA2211426.1"/>
    </source>
</evidence>
<name>A0ABP5PI56_9ACTN</name>
<evidence type="ECO:0008006" key="3">
    <source>
        <dbReference type="Google" id="ProtNLM"/>
    </source>
</evidence>
<keyword evidence="2" id="KW-1185">Reference proteome</keyword>
<dbReference type="Proteomes" id="UP001499843">
    <property type="component" value="Unassembled WGS sequence"/>
</dbReference>
<accession>A0ABP5PI56</accession>
<proteinExistence type="predicted"/>
<organism evidence="1 2">
    <name type="scientific">Nonomuraea monospora</name>
    <dbReference type="NCBI Taxonomy" id="568818"/>
    <lineage>
        <taxon>Bacteria</taxon>
        <taxon>Bacillati</taxon>
        <taxon>Actinomycetota</taxon>
        <taxon>Actinomycetes</taxon>
        <taxon>Streptosporangiales</taxon>
        <taxon>Streptosporangiaceae</taxon>
        <taxon>Nonomuraea</taxon>
    </lineage>
</organism>
<comment type="caution">
    <text evidence="1">The sequence shown here is derived from an EMBL/GenBank/DDBJ whole genome shotgun (WGS) entry which is preliminary data.</text>
</comment>
<reference evidence="2" key="1">
    <citation type="journal article" date="2019" name="Int. J. Syst. Evol. Microbiol.">
        <title>The Global Catalogue of Microorganisms (GCM) 10K type strain sequencing project: providing services to taxonomists for standard genome sequencing and annotation.</title>
        <authorList>
            <consortium name="The Broad Institute Genomics Platform"/>
            <consortium name="The Broad Institute Genome Sequencing Center for Infectious Disease"/>
            <person name="Wu L."/>
            <person name="Ma J."/>
        </authorList>
    </citation>
    <scope>NUCLEOTIDE SEQUENCE [LARGE SCALE GENOMIC DNA]</scope>
    <source>
        <strain evidence="2">JCM 16114</strain>
    </source>
</reference>